<dbReference type="InterPro" id="IPR003156">
    <property type="entry name" value="DHHA1_dom"/>
</dbReference>
<dbReference type="PANTHER" id="PTHR47618">
    <property type="entry name" value="BIFUNCTIONAL OLIGORIBONUCLEASE AND PAP PHOSPHATASE NRNA"/>
    <property type="match status" value="1"/>
</dbReference>
<dbReference type="Gene3D" id="3.10.310.30">
    <property type="match status" value="1"/>
</dbReference>
<reference evidence="3" key="2">
    <citation type="submission" date="2023-01" db="EMBL/GenBank/DDBJ databases">
        <title>Draft genome sequence of Portibacter lacus strain NBRC 108769.</title>
        <authorList>
            <person name="Sun Q."/>
            <person name="Mori K."/>
        </authorList>
    </citation>
    <scope>NUCLEOTIDE SEQUENCE</scope>
    <source>
        <strain evidence="3">NBRC 108769</strain>
    </source>
</reference>
<name>A0AA37SMX9_9BACT</name>
<sequence length="334" mass="37962">MMENIDDLKSFLAMPREIVIVSHRNPDGDAIGSSLGLGLYLQRKRHNVKIIFPSEFPDVFNYLPESDYILIHDNEPDTCDVFLDKAEVIFCLDFNSLDRIDRLGVKINGKQAVKVMIDHHIDPEPFPDYMLSEVSASSTSELIYDFITMLGDEKMIDPIMGECLYTGIITDTGSFRFSTSAKLFRIVAKLKEIGVDDKKLQDYIFNSMPIKNMQLLGHCLNNRMEIIEEYGVGIIVLNKYDYKNFDIQRGDTEGIVNYLLMMKKIRLGVFISQQPNIIKLSMRSKGDLSVQQIARDHFKGGGHKNASGGSFHGSLKSAIEKFKEILPDYLNKIN</sequence>
<dbReference type="InterPro" id="IPR001667">
    <property type="entry name" value="DDH_dom"/>
</dbReference>
<evidence type="ECO:0000313" key="3">
    <source>
        <dbReference type="EMBL" id="GLR15921.1"/>
    </source>
</evidence>
<dbReference type="Proteomes" id="UP001156666">
    <property type="component" value="Unassembled WGS sequence"/>
</dbReference>
<dbReference type="InterPro" id="IPR051319">
    <property type="entry name" value="Oligoribo/pAp-PDE_c-di-AMP_PDE"/>
</dbReference>
<gene>
    <name evidence="3" type="primary">fjo19</name>
    <name evidence="3" type="ORF">GCM10007940_05360</name>
</gene>
<feature type="domain" description="DHHA1" evidence="2">
    <location>
        <begin position="244"/>
        <end position="328"/>
    </location>
</feature>
<keyword evidence="4" id="KW-1185">Reference proteome</keyword>
<dbReference type="Gene3D" id="3.90.1640.10">
    <property type="entry name" value="inorganic pyrophosphatase (n-terminal core)"/>
    <property type="match status" value="1"/>
</dbReference>
<dbReference type="GO" id="GO:0003676">
    <property type="term" value="F:nucleic acid binding"/>
    <property type="evidence" value="ECO:0007669"/>
    <property type="project" value="InterPro"/>
</dbReference>
<dbReference type="AlphaFoldDB" id="A0AA37SMX9"/>
<dbReference type="Pfam" id="PF02272">
    <property type="entry name" value="DHHA1"/>
    <property type="match status" value="1"/>
</dbReference>
<accession>A0AA37SMX9</accession>
<comment type="caution">
    <text evidence="3">The sequence shown here is derived from an EMBL/GenBank/DDBJ whole genome shotgun (WGS) entry which is preliminary data.</text>
</comment>
<protein>
    <submittedName>
        <fullName evidence="3">Exopolyphosphatase</fullName>
    </submittedName>
</protein>
<dbReference type="EMBL" id="BSOH01000002">
    <property type="protein sequence ID" value="GLR15921.1"/>
    <property type="molecule type" value="Genomic_DNA"/>
</dbReference>
<dbReference type="InterPro" id="IPR038763">
    <property type="entry name" value="DHH_sf"/>
</dbReference>
<evidence type="ECO:0000259" key="2">
    <source>
        <dbReference type="Pfam" id="PF02272"/>
    </source>
</evidence>
<evidence type="ECO:0000259" key="1">
    <source>
        <dbReference type="Pfam" id="PF01368"/>
    </source>
</evidence>
<proteinExistence type="predicted"/>
<feature type="domain" description="DDH" evidence="1">
    <location>
        <begin position="17"/>
        <end position="168"/>
    </location>
</feature>
<evidence type="ECO:0000313" key="4">
    <source>
        <dbReference type="Proteomes" id="UP001156666"/>
    </source>
</evidence>
<dbReference type="PANTHER" id="PTHR47618:SF1">
    <property type="entry name" value="BIFUNCTIONAL OLIGORIBONUCLEASE AND PAP PHOSPHATASE NRNA"/>
    <property type="match status" value="1"/>
</dbReference>
<dbReference type="RefSeq" id="WP_235295483.1">
    <property type="nucleotide sequence ID" value="NZ_BSOH01000002.1"/>
</dbReference>
<reference evidence="3" key="1">
    <citation type="journal article" date="2014" name="Int. J. Syst. Evol. Microbiol.">
        <title>Complete genome sequence of Corynebacterium casei LMG S-19264T (=DSM 44701T), isolated from a smear-ripened cheese.</title>
        <authorList>
            <consortium name="US DOE Joint Genome Institute (JGI-PGF)"/>
            <person name="Walter F."/>
            <person name="Albersmeier A."/>
            <person name="Kalinowski J."/>
            <person name="Ruckert C."/>
        </authorList>
    </citation>
    <scope>NUCLEOTIDE SEQUENCE</scope>
    <source>
        <strain evidence="3">NBRC 108769</strain>
    </source>
</reference>
<dbReference type="SUPFAM" id="SSF64182">
    <property type="entry name" value="DHH phosphoesterases"/>
    <property type="match status" value="1"/>
</dbReference>
<dbReference type="Pfam" id="PF01368">
    <property type="entry name" value="DHH"/>
    <property type="match status" value="1"/>
</dbReference>
<organism evidence="3 4">
    <name type="scientific">Portibacter lacus</name>
    <dbReference type="NCBI Taxonomy" id="1099794"/>
    <lineage>
        <taxon>Bacteria</taxon>
        <taxon>Pseudomonadati</taxon>
        <taxon>Bacteroidota</taxon>
        <taxon>Saprospiria</taxon>
        <taxon>Saprospirales</taxon>
        <taxon>Haliscomenobacteraceae</taxon>
        <taxon>Portibacter</taxon>
    </lineage>
</organism>